<proteinExistence type="predicted"/>
<dbReference type="PANTHER" id="PTHR15460">
    <property type="entry name" value="PEROXISOMAL MEMBRANE PROTEIN 4"/>
    <property type="match status" value="1"/>
</dbReference>
<reference evidence="2" key="1">
    <citation type="submission" date="2021-01" db="EMBL/GenBank/DDBJ databases">
        <authorList>
            <person name="Corre E."/>
            <person name="Pelletier E."/>
            <person name="Niang G."/>
            <person name="Scheremetjew M."/>
            <person name="Finn R."/>
            <person name="Kale V."/>
            <person name="Holt S."/>
            <person name="Cochrane G."/>
            <person name="Meng A."/>
            <person name="Brown T."/>
            <person name="Cohen L."/>
        </authorList>
    </citation>
    <scope>NUCLEOTIDE SEQUENCE</scope>
    <source>
        <strain evidence="2">NY070348D</strain>
    </source>
</reference>
<dbReference type="PANTHER" id="PTHR15460:SF3">
    <property type="entry name" value="PEROXISOMAL MEMBRANE PROTEIN 4"/>
    <property type="match status" value="1"/>
</dbReference>
<evidence type="ECO:0000313" key="2">
    <source>
        <dbReference type="EMBL" id="CAD9697637.1"/>
    </source>
</evidence>
<feature type="transmembrane region" description="Helical" evidence="1">
    <location>
        <begin position="62"/>
        <end position="83"/>
    </location>
</feature>
<evidence type="ECO:0000256" key="1">
    <source>
        <dbReference type="SAM" id="Phobius"/>
    </source>
</evidence>
<protein>
    <recommendedName>
        <fullName evidence="3">Peroxisomal membrane protein 4</fullName>
    </recommendedName>
</protein>
<sequence length="223" mass="25733">MDDEVRFAALSIWRGFRQGLFYGTKIRLPHALVMTLLFRRNADIRKMIDPIAKLTWEHSRNLALFVGLYKALLAVSRIVRLWLGDKLETPPGVPVNQLDSFIAASFVGHFIWGRYTSVNSQIVMYLFTRVVIAMCKVAAAKGYKPFSSYQFEQVYPWFASLTWGLVLWLYEYHPKTLQTSLFNSMDVLYHDSNHWKNAEDFLPTPATAAVFVYLLLSARKAIK</sequence>
<feature type="transmembrane region" description="Helical" evidence="1">
    <location>
        <begin position="122"/>
        <end position="142"/>
    </location>
</feature>
<evidence type="ECO:0008006" key="3">
    <source>
        <dbReference type="Google" id="ProtNLM"/>
    </source>
</evidence>
<name>A0A7S2WN42_9STRA</name>
<gene>
    <name evidence="2" type="ORF">QSP1433_LOCUS13278</name>
</gene>
<dbReference type="InterPro" id="IPR019531">
    <property type="entry name" value="Pmp4"/>
</dbReference>
<organism evidence="2">
    <name type="scientific">Mucochytrium quahogii</name>
    <dbReference type="NCBI Taxonomy" id="96639"/>
    <lineage>
        <taxon>Eukaryota</taxon>
        <taxon>Sar</taxon>
        <taxon>Stramenopiles</taxon>
        <taxon>Bigyra</taxon>
        <taxon>Labyrinthulomycetes</taxon>
        <taxon>Thraustochytrida</taxon>
        <taxon>Thraustochytriidae</taxon>
        <taxon>Mucochytrium</taxon>
    </lineage>
</organism>
<keyword evidence="1" id="KW-0472">Membrane</keyword>
<dbReference type="EMBL" id="HBHK01020879">
    <property type="protein sequence ID" value="CAD9697637.1"/>
    <property type="molecule type" value="Transcribed_RNA"/>
</dbReference>
<accession>A0A7S2WN42</accession>
<dbReference type="AlphaFoldDB" id="A0A7S2WN42"/>
<keyword evidence="1" id="KW-1133">Transmembrane helix</keyword>
<feature type="transmembrane region" description="Helical" evidence="1">
    <location>
        <begin position="201"/>
        <end position="218"/>
    </location>
</feature>
<dbReference type="GO" id="GO:0005778">
    <property type="term" value="C:peroxisomal membrane"/>
    <property type="evidence" value="ECO:0007669"/>
    <property type="project" value="TreeGrafter"/>
</dbReference>
<feature type="transmembrane region" description="Helical" evidence="1">
    <location>
        <begin position="154"/>
        <end position="170"/>
    </location>
</feature>
<keyword evidence="1" id="KW-0812">Transmembrane</keyword>